<name>A0A444Q3B4_9MICO</name>
<dbReference type="PROSITE" id="PS51194">
    <property type="entry name" value="HELICASE_CTER"/>
    <property type="match status" value="1"/>
</dbReference>
<feature type="domain" description="Helicase C-terminal" evidence="4">
    <location>
        <begin position="896"/>
        <end position="1057"/>
    </location>
</feature>
<feature type="compositionally biased region" description="Low complexity" evidence="2">
    <location>
        <begin position="42"/>
        <end position="57"/>
    </location>
</feature>
<protein>
    <submittedName>
        <fullName evidence="5">DEAD/DEAH box helicase</fullName>
    </submittedName>
</protein>
<evidence type="ECO:0000256" key="1">
    <source>
        <dbReference type="ARBA" id="ARBA00022801"/>
    </source>
</evidence>
<dbReference type="GO" id="GO:0004386">
    <property type="term" value="F:helicase activity"/>
    <property type="evidence" value="ECO:0007669"/>
    <property type="project" value="UniProtKB-KW"/>
</dbReference>
<dbReference type="InterPro" id="IPR000330">
    <property type="entry name" value="SNF2_N"/>
</dbReference>
<reference evidence="5 6" key="1">
    <citation type="submission" date="2018-12" db="EMBL/GenBank/DDBJ databases">
        <authorList>
            <person name="Li F."/>
        </authorList>
    </citation>
    <scope>NUCLEOTIDE SEQUENCE [LARGE SCALE GENOMIC DNA]</scope>
    <source>
        <strain evidence="5 6">8H24J-4-2</strain>
    </source>
</reference>
<dbReference type="SMART" id="SM00487">
    <property type="entry name" value="DEXDc"/>
    <property type="match status" value="1"/>
</dbReference>
<dbReference type="InterPro" id="IPR027417">
    <property type="entry name" value="P-loop_NTPase"/>
</dbReference>
<dbReference type="Pfam" id="PF00176">
    <property type="entry name" value="SNF2-rel_dom"/>
    <property type="match status" value="1"/>
</dbReference>
<proteinExistence type="predicted"/>
<feature type="region of interest" description="Disordered" evidence="2">
    <location>
        <begin position="74"/>
        <end position="101"/>
    </location>
</feature>
<dbReference type="Proteomes" id="UP000288603">
    <property type="component" value="Unassembled WGS sequence"/>
</dbReference>
<feature type="domain" description="Helicase ATP-binding" evidence="3">
    <location>
        <begin position="578"/>
        <end position="753"/>
    </location>
</feature>
<dbReference type="SUPFAM" id="SSF52540">
    <property type="entry name" value="P-loop containing nucleoside triphosphate hydrolases"/>
    <property type="match status" value="2"/>
</dbReference>
<evidence type="ECO:0000256" key="2">
    <source>
        <dbReference type="SAM" id="MobiDB-lite"/>
    </source>
</evidence>
<evidence type="ECO:0000259" key="4">
    <source>
        <dbReference type="PROSITE" id="PS51194"/>
    </source>
</evidence>
<keyword evidence="6" id="KW-1185">Reference proteome</keyword>
<dbReference type="InterPro" id="IPR038718">
    <property type="entry name" value="SNF2-like_sf"/>
</dbReference>
<dbReference type="RefSeq" id="WP_128500070.1">
    <property type="nucleotide sequence ID" value="NZ_RZNC01000007.1"/>
</dbReference>
<dbReference type="Gene3D" id="3.40.50.300">
    <property type="entry name" value="P-loop containing nucleotide triphosphate hydrolases"/>
    <property type="match status" value="1"/>
</dbReference>
<dbReference type="InterPro" id="IPR014001">
    <property type="entry name" value="Helicase_ATP-bd"/>
</dbReference>
<dbReference type="OrthoDB" id="9760715at2"/>
<dbReference type="AlphaFoldDB" id="A0A444Q3B4"/>
<keyword evidence="5" id="KW-0067">ATP-binding</keyword>
<dbReference type="Gene3D" id="3.40.50.10810">
    <property type="entry name" value="Tandem AAA-ATPase domain"/>
    <property type="match status" value="1"/>
</dbReference>
<evidence type="ECO:0000313" key="5">
    <source>
        <dbReference type="EMBL" id="RWZ58252.1"/>
    </source>
</evidence>
<keyword evidence="5" id="KW-0547">Nucleotide-binding</keyword>
<dbReference type="EMBL" id="RZNC01000007">
    <property type="protein sequence ID" value="RWZ58252.1"/>
    <property type="molecule type" value="Genomic_DNA"/>
</dbReference>
<sequence length="1057" mass="114432">MTSAPATMDDARATETGWRSTLAPFRTAEGDPTSDGGGTGDGQPPSSRSGSTAGGRRPYTRLALQFELRELIPRGTHRWNGPTSRSAGAPVKRGDPPGTGEFRLAVRPTAETSRGWARGQMTWTNLPHLLNRLNLDPEQHRWFAELGALHRAVGALTLDPDASMVFLDEFANPVLWAMLAQTTELGIPLIGTGSRSSVTVGASARLVLDAARTEGGVRLAPLLTIDGDEVDLAHARPIGTHGVSIVDPANPRAVLIAPTERSLTGDELAIVRGAGPLAAEVLVPGDDVDDLLTTYLPGLRERIDVSSHDASVPLPALSPATLVLSVRFGTRHETELSWRWRRSRGGGSIPPLDEVLPTGTVPTAWLPGEDASSNDAPNDGRDKATVDAPVPLDVVLDGVESAEFATELLPRLRLLPRVRVETTGTQPAYTRLTGEPELVVSTMPSDRRDWFDLGVTVTVDGRTIPFLPLFTALAKGRKRLLLVDGTYLSLAHPAFARLAELIEEAKDLAEWETAPIISRHHVSLWADFEDLADESVPAAEWRALVDEARGDRPRAVPVSSGIAADLRAYQHEGFSWLAFLWRHRLGGILADDMGLGKTLQCLALVQHVVDGSDAPAGADAEAPFRPFLVVAPTSVAPGWLAEAARFAPGLVVRRATATEAAGGTPIADLASGAHIVVTSYALLRLDAEAYRTAVSGGWSGVILDEAQFVKNQASLVHEAVRDLEAEFVLAVTGTPIENSLTELHAILSLTSPGLFPSARRFGQEYVRVIEDPVGGITSGVGAGSAPAVTEALRAERLDRLRRRIAPFLLRRTKEIVAPELPEKIEQTISIDLAPEHRELYDLYLQRERQKLFGLIEHLDRNRFIVFRSITLLRMLALDASLVSADYADVPSSKLDGLVDHLREVVAEGHRALVFSQFTSYLDRVRSRLEAEGMATTTLEGATRDRQAVVDGFRSGNAPVFLISLKAGGFGLTLTEADYVFLLDPWWNPASEEQAIDRTHRIGQDKNVMVYRLIATDTIEDKVMALKERKALLVDSVLDDGDVFASALDADDIRELLS</sequence>
<dbReference type="PANTHER" id="PTHR10799">
    <property type="entry name" value="SNF2/RAD54 HELICASE FAMILY"/>
    <property type="match status" value="1"/>
</dbReference>
<feature type="region of interest" description="Disordered" evidence="2">
    <location>
        <begin position="1"/>
        <end position="58"/>
    </location>
</feature>
<evidence type="ECO:0000259" key="3">
    <source>
        <dbReference type="PROSITE" id="PS51192"/>
    </source>
</evidence>
<accession>A0A444Q3B4</accession>
<dbReference type="GO" id="GO:0005524">
    <property type="term" value="F:ATP binding"/>
    <property type="evidence" value="ECO:0007669"/>
    <property type="project" value="InterPro"/>
</dbReference>
<dbReference type="CDD" id="cd18793">
    <property type="entry name" value="SF2_C_SNF"/>
    <property type="match status" value="1"/>
</dbReference>
<dbReference type="SMART" id="SM00490">
    <property type="entry name" value="HELICc"/>
    <property type="match status" value="1"/>
</dbReference>
<keyword evidence="1" id="KW-0378">Hydrolase</keyword>
<keyword evidence="5" id="KW-0347">Helicase</keyword>
<dbReference type="PROSITE" id="PS51192">
    <property type="entry name" value="HELICASE_ATP_BIND_1"/>
    <property type="match status" value="1"/>
</dbReference>
<dbReference type="GO" id="GO:0016787">
    <property type="term" value="F:hydrolase activity"/>
    <property type="evidence" value="ECO:0007669"/>
    <property type="project" value="UniProtKB-KW"/>
</dbReference>
<dbReference type="InterPro" id="IPR049730">
    <property type="entry name" value="SNF2/RAD54-like_C"/>
</dbReference>
<gene>
    <name evidence="5" type="ORF">ELQ92_14605</name>
</gene>
<evidence type="ECO:0000313" key="6">
    <source>
        <dbReference type="Proteomes" id="UP000288603"/>
    </source>
</evidence>
<organism evidence="5 6">
    <name type="scientific">Labedella populi</name>
    <dbReference type="NCBI Taxonomy" id="2498850"/>
    <lineage>
        <taxon>Bacteria</taxon>
        <taxon>Bacillati</taxon>
        <taxon>Actinomycetota</taxon>
        <taxon>Actinomycetes</taxon>
        <taxon>Micrococcales</taxon>
        <taxon>Microbacteriaceae</taxon>
        <taxon>Labedella</taxon>
    </lineage>
</organism>
<comment type="caution">
    <text evidence="5">The sequence shown here is derived from an EMBL/GenBank/DDBJ whole genome shotgun (WGS) entry which is preliminary data.</text>
</comment>
<dbReference type="InterPro" id="IPR001650">
    <property type="entry name" value="Helicase_C-like"/>
</dbReference>
<dbReference type="Pfam" id="PF00271">
    <property type="entry name" value="Helicase_C"/>
    <property type="match status" value="1"/>
</dbReference>